<dbReference type="Pfam" id="PF13439">
    <property type="entry name" value="Glyco_transf_4"/>
    <property type="match status" value="1"/>
</dbReference>
<reference evidence="2 3" key="1">
    <citation type="submission" date="2024-02" db="EMBL/GenBank/DDBJ databases">
        <title>A novel Gemmatimonadota bacterium.</title>
        <authorList>
            <person name="Du Z.-J."/>
            <person name="Ye Y.-Q."/>
        </authorList>
    </citation>
    <scope>NUCLEOTIDE SEQUENCE [LARGE SCALE GENOMIC DNA]</scope>
    <source>
        <strain evidence="2 3">DH-20</strain>
    </source>
</reference>
<dbReference type="Proteomes" id="UP001484239">
    <property type="component" value="Unassembled WGS sequence"/>
</dbReference>
<protein>
    <submittedName>
        <fullName evidence="2">Glycosyltransferase family 4 protein</fullName>
    </submittedName>
</protein>
<dbReference type="Gene3D" id="3.40.50.2000">
    <property type="entry name" value="Glycogen Phosphorylase B"/>
    <property type="match status" value="2"/>
</dbReference>
<accession>A0ABU9E4Y7</accession>
<dbReference type="PANTHER" id="PTHR12526">
    <property type="entry name" value="GLYCOSYLTRANSFERASE"/>
    <property type="match status" value="1"/>
</dbReference>
<dbReference type="SUPFAM" id="SSF48208">
    <property type="entry name" value="Six-hairpin glycosidases"/>
    <property type="match status" value="1"/>
</dbReference>
<evidence type="ECO:0000313" key="3">
    <source>
        <dbReference type="Proteomes" id="UP001484239"/>
    </source>
</evidence>
<dbReference type="CDD" id="cd03822">
    <property type="entry name" value="GT4_mannosyltransferase-like"/>
    <property type="match status" value="1"/>
</dbReference>
<dbReference type="Gene3D" id="1.50.10.10">
    <property type="match status" value="1"/>
</dbReference>
<evidence type="ECO:0000259" key="1">
    <source>
        <dbReference type="Pfam" id="PF13439"/>
    </source>
</evidence>
<dbReference type="Pfam" id="PF13692">
    <property type="entry name" value="Glyco_trans_1_4"/>
    <property type="match status" value="1"/>
</dbReference>
<dbReference type="InterPro" id="IPR028098">
    <property type="entry name" value="Glyco_trans_4-like_N"/>
</dbReference>
<dbReference type="SUPFAM" id="SSF53756">
    <property type="entry name" value="UDP-Glycosyltransferase/glycogen phosphorylase"/>
    <property type="match status" value="1"/>
</dbReference>
<dbReference type="InterPro" id="IPR008928">
    <property type="entry name" value="6-hairpin_glycosidase_sf"/>
</dbReference>
<organism evidence="2 3">
    <name type="scientific">Gaopeijia maritima</name>
    <dbReference type="NCBI Taxonomy" id="3119007"/>
    <lineage>
        <taxon>Bacteria</taxon>
        <taxon>Pseudomonadati</taxon>
        <taxon>Gemmatimonadota</taxon>
        <taxon>Longimicrobiia</taxon>
        <taxon>Gaopeijiales</taxon>
        <taxon>Gaopeijiaceae</taxon>
        <taxon>Gaopeijia</taxon>
    </lineage>
</organism>
<sequence>MVAAPGDSATPLRLAYLGTYPPRRCGIGTFTRDLAEAVAGRRDGSSYQILATTDAAGPYEYPDAVRFQLRQGEKQDYIRAADHVNFSDTRLVSVQHEFGIYGGDDGSHVLAFLSRLDKPVVATLHTVLREPSASQRSLVRAMAERCDGIVVMNALAADVLEESHGVSRSAIEVIPHGIPDLPRGDQDHFKERFGVRGRRMLLTFGLLSPNKGIETAIRALPRLVERFPDLVYFVVGATHPNVKRQRGEEYRIALEREALTLGVADHVVFRDEFVDPDELADVLRATDVYLTPYLDAAQSTSGTLSYAMGAGSAVVSTPYLHAREFLADGRGRMFGFGDSEGMAMGVEALLSDAGELKRTREAAWHFTRPMTWPRVGEAYAALAERVLDRRRGPAPQVFPRERFPVPEPSLDHVVRMTDDTGIIQHATYSVPARGTGYCVDDNSRALIVALRSHRLSASPRTASLMVVYLSYLESSQKSDGRFRNFMLYNRQLESHDGSDDCMGRALWALGECARWAPERGLRRLATQMFERALPWAPRFGPRGMATTILGLDAFIARSPDHEGARSIVGHLSDQLVQRYRTEADAMWRWFEPDVTYDNALIPLALFRAHEITRDPSALVVARQSLSFLERLCFEGGYLNLVGNEGWHRRGSHRAMADEQPVDAAAFVLAFRGAYMATGDPHYRRRMRESFEWFLGRNRLATPLYDPTTSGCLDALGRHEVNENQGAESVLSFLLSLLAVLDVADPADPAIPAERSVASGPIA</sequence>
<evidence type="ECO:0000313" key="2">
    <source>
        <dbReference type="EMBL" id="MEK9499611.1"/>
    </source>
</evidence>
<dbReference type="EMBL" id="JBBHLI010000001">
    <property type="protein sequence ID" value="MEK9499611.1"/>
    <property type="molecule type" value="Genomic_DNA"/>
</dbReference>
<dbReference type="PANTHER" id="PTHR12526:SF572">
    <property type="entry name" value="BLL5144 PROTEIN"/>
    <property type="match status" value="1"/>
</dbReference>
<keyword evidence="3" id="KW-1185">Reference proteome</keyword>
<name>A0ABU9E4Y7_9BACT</name>
<proteinExistence type="predicted"/>
<dbReference type="InterPro" id="IPR012341">
    <property type="entry name" value="6hp_glycosidase-like_sf"/>
</dbReference>
<feature type="domain" description="Glycosyltransferase subfamily 4-like N-terminal" evidence="1">
    <location>
        <begin position="106"/>
        <end position="178"/>
    </location>
</feature>
<dbReference type="RefSeq" id="WP_405276467.1">
    <property type="nucleotide sequence ID" value="NZ_JBBHLI010000001.1"/>
</dbReference>
<gene>
    <name evidence="2" type="ORF">WI372_01275</name>
</gene>
<comment type="caution">
    <text evidence="2">The sequence shown here is derived from an EMBL/GenBank/DDBJ whole genome shotgun (WGS) entry which is preliminary data.</text>
</comment>